<evidence type="ECO:0000313" key="1">
    <source>
        <dbReference type="EMBL" id="KAI8540751.1"/>
    </source>
</evidence>
<accession>A0ACC0MJ04</accession>
<protein>
    <submittedName>
        <fullName evidence="1">Uncharacterized protein</fullName>
    </submittedName>
</protein>
<proteinExistence type="predicted"/>
<name>A0ACC0MJ04_RHOML</name>
<gene>
    <name evidence="1" type="ORF">RHMOL_Rhmol08G0009600</name>
</gene>
<reference evidence="1" key="1">
    <citation type="submission" date="2022-02" db="EMBL/GenBank/DDBJ databases">
        <title>Plant Genome Project.</title>
        <authorList>
            <person name="Zhang R.-G."/>
        </authorList>
    </citation>
    <scope>NUCLEOTIDE SEQUENCE</scope>
    <source>
        <strain evidence="1">AT1</strain>
    </source>
</reference>
<keyword evidence="2" id="KW-1185">Reference proteome</keyword>
<dbReference type="Proteomes" id="UP001062846">
    <property type="component" value="Chromosome 8"/>
</dbReference>
<sequence>MDLISDSDNDSEDEEVVVLLSLALYEYYSIELRGLELAGNLGFHLTNLLSLRQLNLACNNFTVNIPSTLTTSMRNLHHLHLSNNFFNGDLPSSFGMLMNLSQIVSLISLGLFLQNNGFTGSVILLSGLPLTDLDIRDNHFTGLIPNQFQHVLNLWLDGNSLKAGANDLPWGFPLLNVTAGQNVKSPPTTESSTVERNPSHKAGGHKKKGLGPGGLAFTIGGVTLMATCAALIIVIRIHRSHAKKRLRMDFCGDCSNHSLPISTTRGLVLLTSIFTFCALY</sequence>
<evidence type="ECO:0000313" key="2">
    <source>
        <dbReference type="Proteomes" id="UP001062846"/>
    </source>
</evidence>
<dbReference type="EMBL" id="CM046395">
    <property type="protein sequence ID" value="KAI8540751.1"/>
    <property type="molecule type" value="Genomic_DNA"/>
</dbReference>
<comment type="caution">
    <text evidence="1">The sequence shown here is derived from an EMBL/GenBank/DDBJ whole genome shotgun (WGS) entry which is preliminary data.</text>
</comment>
<organism evidence="1 2">
    <name type="scientific">Rhododendron molle</name>
    <name type="common">Chinese azalea</name>
    <name type="synonym">Azalea mollis</name>
    <dbReference type="NCBI Taxonomy" id="49168"/>
    <lineage>
        <taxon>Eukaryota</taxon>
        <taxon>Viridiplantae</taxon>
        <taxon>Streptophyta</taxon>
        <taxon>Embryophyta</taxon>
        <taxon>Tracheophyta</taxon>
        <taxon>Spermatophyta</taxon>
        <taxon>Magnoliopsida</taxon>
        <taxon>eudicotyledons</taxon>
        <taxon>Gunneridae</taxon>
        <taxon>Pentapetalae</taxon>
        <taxon>asterids</taxon>
        <taxon>Ericales</taxon>
        <taxon>Ericaceae</taxon>
        <taxon>Ericoideae</taxon>
        <taxon>Rhodoreae</taxon>
        <taxon>Rhododendron</taxon>
    </lineage>
</organism>